<dbReference type="GO" id="GO:0016020">
    <property type="term" value="C:membrane"/>
    <property type="evidence" value="ECO:0007669"/>
    <property type="project" value="UniProtKB-SubCell"/>
</dbReference>
<dbReference type="InterPro" id="IPR010617">
    <property type="entry name" value="TMEM175-like"/>
</dbReference>
<dbReference type="RefSeq" id="WP_133991869.1">
    <property type="nucleotide sequence ID" value="NZ_SODV01000001.1"/>
</dbReference>
<keyword evidence="6" id="KW-0631">Potassium channel</keyword>
<evidence type="ECO:0000256" key="3">
    <source>
        <dbReference type="ARBA" id="ARBA00022448"/>
    </source>
</evidence>
<feature type="transmembrane region" description="Helical" evidence="13">
    <location>
        <begin position="173"/>
        <end position="194"/>
    </location>
</feature>
<evidence type="ECO:0000256" key="1">
    <source>
        <dbReference type="ARBA" id="ARBA00004141"/>
    </source>
</evidence>
<dbReference type="GO" id="GO:0015252">
    <property type="term" value="F:proton channel activity"/>
    <property type="evidence" value="ECO:0007669"/>
    <property type="project" value="InterPro"/>
</dbReference>
<keyword evidence="11" id="KW-0407">Ion channel</keyword>
<dbReference type="Proteomes" id="UP000294498">
    <property type="component" value="Unassembled WGS sequence"/>
</dbReference>
<feature type="transmembrane region" description="Helical" evidence="13">
    <location>
        <begin position="150"/>
        <end position="167"/>
    </location>
</feature>
<dbReference type="EMBL" id="SODV01000001">
    <property type="protein sequence ID" value="TDX00349.1"/>
    <property type="molecule type" value="Genomic_DNA"/>
</dbReference>
<feature type="transmembrane region" description="Helical" evidence="13">
    <location>
        <begin position="79"/>
        <end position="100"/>
    </location>
</feature>
<proteinExistence type="inferred from homology"/>
<evidence type="ECO:0000256" key="2">
    <source>
        <dbReference type="ARBA" id="ARBA00006920"/>
    </source>
</evidence>
<evidence type="ECO:0000313" key="15">
    <source>
        <dbReference type="Proteomes" id="UP000294498"/>
    </source>
</evidence>
<keyword evidence="7" id="KW-0630">Potassium</keyword>
<comment type="similarity">
    <text evidence="2">Belongs to the TMEM175 family.</text>
</comment>
<feature type="transmembrane region" description="Helical" evidence="13">
    <location>
        <begin position="12"/>
        <end position="30"/>
    </location>
</feature>
<evidence type="ECO:0000256" key="9">
    <source>
        <dbReference type="ARBA" id="ARBA00023065"/>
    </source>
</evidence>
<keyword evidence="4" id="KW-0633">Potassium transport</keyword>
<keyword evidence="9" id="KW-0406">Ion transport</keyword>
<keyword evidence="10 13" id="KW-0472">Membrane</keyword>
<accession>A0A4R8DQX0</accession>
<organism evidence="14 15">
    <name type="scientific">Dinghuibacter silviterrae</name>
    <dbReference type="NCBI Taxonomy" id="1539049"/>
    <lineage>
        <taxon>Bacteria</taxon>
        <taxon>Pseudomonadati</taxon>
        <taxon>Bacteroidota</taxon>
        <taxon>Chitinophagia</taxon>
        <taxon>Chitinophagales</taxon>
        <taxon>Chitinophagaceae</taxon>
        <taxon>Dinghuibacter</taxon>
    </lineage>
</organism>
<dbReference type="Pfam" id="PF06736">
    <property type="entry name" value="TMEM175"/>
    <property type="match status" value="1"/>
</dbReference>
<feature type="transmembrane region" description="Helical" evidence="13">
    <location>
        <begin position="50"/>
        <end position="67"/>
    </location>
</feature>
<comment type="caution">
    <text evidence="14">The sequence shown here is derived from an EMBL/GenBank/DDBJ whole genome shotgun (WGS) entry which is preliminary data.</text>
</comment>
<comment type="catalytic activity">
    <reaction evidence="12">
        <text>K(+)(in) = K(+)(out)</text>
        <dbReference type="Rhea" id="RHEA:29463"/>
        <dbReference type="ChEBI" id="CHEBI:29103"/>
    </reaction>
</comment>
<dbReference type="PANTHER" id="PTHR31462:SF5">
    <property type="entry name" value="ENDOSOMAL_LYSOSOMAL PROTON CHANNEL TMEM175"/>
    <property type="match status" value="1"/>
</dbReference>
<dbReference type="GO" id="GO:0005267">
    <property type="term" value="F:potassium channel activity"/>
    <property type="evidence" value="ECO:0007669"/>
    <property type="project" value="UniProtKB-KW"/>
</dbReference>
<name>A0A4R8DQX0_9BACT</name>
<feature type="transmembrane region" description="Helical" evidence="13">
    <location>
        <begin position="106"/>
        <end position="129"/>
    </location>
</feature>
<evidence type="ECO:0000256" key="6">
    <source>
        <dbReference type="ARBA" id="ARBA00022826"/>
    </source>
</evidence>
<dbReference type="AlphaFoldDB" id="A0A4R8DQX0"/>
<protein>
    <submittedName>
        <fullName evidence="14">Uncharacterized protein DUF1211</fullName>
    </submittedName>
</protein>
<dbReference type="OrthoDB" id="7626281at2"/>
<evidence type="ECO:0000256" key="8">
    <source>
        <dbReference type="ARBA" id="ARBA00022989"/>
    </source>
</evidence>
<evidence type="ECO:0000256" key="13">
    <source>
        <dbReference type="SAM" id="Phobius"/>
    </source>
</evidence>
<evidence type="ECO:0000256" key="5">
    <source>
        <dbReference type="ARBA" id="ARBA00022692"/>
    </source>
</evidence>
<gene>
    <name evidence="14" type="ORF">EDB95_1371</name>
</gene>
<keyword evidence="8 13" id="KW-1133">Transmembrane helix</keyword>
<evidence type="ECO:0000256" key="10">
    <source>
        <dbReference type="ARBA" id="ARBA00023136"/>
    </source>
</evidence>
<evidence type="ECO:0000256" key="12">
    <source>
        <dbReference type="ARBA" id="ARBA00034430"/>
    </source>
</evidence>
<reference evidence="14 15" key="1">
    <citation type="submission" date="2019-03" db="EMBL/GenBank/DDBJ databases">
        <title>Genomic Encyclopedia of Type Strains, Phase IV (KMG-IV): sequencing the most valuable type-strain genomes for metagenomic binning, comparative biology and taxonomic classification.</title>
        <authorList>
            <person name="Goeker M."/>
        </authorList>
    </citation>
    <scope>NUCLEOTIDE SEQUENCE [LARGE SCALE GENOMIC DNA]</scope>
    <source>
        <strain evidence="14 15">DSM 100059</strain>
    </source>
</reference>
<keyword evidence="5 13" id="KW-0812">Transmembrane</keyword>
<evidence type="ECO:0000256" key="7">
    <source>
        <dbReference type="ARBA" id="ARBA00022958"/>
    </source>
</evidence>
<keyword evidence="15" id="KW-1185">Reference proteome</keyword>
<dbReference type="PANTHER" id="PTHR31462">
    <property type="entry name" value="ENDOSOMAL/LYSOSOMAL POTASSIUM CHANNEL TMEM175"/>
    <property type="match status" value="1"/>
</dbReference>
<evidence type="ECO:0000313" key="14">
    <source>
        <dbReference type="EMBL" id="TDX00349.1"/>
    </source>
</evidence>
<comment type="subcellular location">
    <subcellularLocation>
        <location evidence="1">Membrane</location>
        <topology evidence="1">Multi-pass membrane protein</topology>
    </subcellularLocation>
</comment>
<evidence type="ECO:0000256" key="11">
    <source>
        <dbReference type="ARBA" id="ARBA00023303"/>
    </source>
</evidence>
<evidence type="ECO:0000256" key="4">
    <source>
        <dbReference type="ARBA" id="ARBA00022538"/>
    </source>
</evidence>
<sequence>MTKARLESFSDGVFAISVTLLVLNIHIPGTEAKTNADLVKAIRNSWPNELTYIFSFLVVGVFWVAHQRIFAYLRYVNHFILWANIFYLMSIAIMPFPAAVLAMHPLFPSAIVLYCGVLFLCASEHYIFLLYIHRHAWLREPSYNPGENRWTLAVAGVGPLCYLLAAICSGFCPLASFCFIVVALFFYIVVVYFLTKRRPTEK</sequence>
<keyword evidence="3" id="KW-0813">Transport</keyword>